<comment type="cofactor">
    <cofactor evidence="9">
        <name>Fe(2+)</name>
        <dbReference type="ChEBI" id="CHEBI:29033"/>
    </cofactor>
    <cofactor evidence="9">
        <name>Mn(2+)</name>
        <dbReference type="ChEBI" id="CHEBI:29035"/>
    </cofactor>
</comment>
<reference evidence="10 11" key="1">
    <citation type="submission" date="2019-06" db="EMBL/GenBank/DDBJ databases">
        <title>Spirosoma utsteinense sp. nov. isolated from Antarctic ice-free soils.</title>
        <authorList>
            <person name="Tahon G."/>
        </authorList>
    </citation>
    <scope>NUCLEOTIDE SEQUENCE [LARGE SCALE GENOMIC DNA]</scope>
    <source>
        <strain evidence="10 11">LMG 31447</strain>
    </source>
</reference>
<accession>A0ABR6WDA6</accession>
<dbReference type="PANTHER" id="PTHR30387">
    <property type="entry name" value="MANNONATE DEHYDRATASE"/>
    <property type="match status" value="1"/>
</dbReference>
<dbReference type="Pfam" id="PF03786">
    <property type="entry name" value="UxuA"/>
    <property type="match status" value="1"/>
</dbReference>
<evidence type="ECO:0000256" key="1">
    <source>
        <dbReference type="ARBA" id="ARBA00001794"/>
    </source>
</evidence>
<evidence type="ECO:0000256" key="7">
    <source>
        <dbReference type="ARBA" id="ARBA00023211"/>
    </source>
</evidence>
<dbReference type="InterPro" id="IPR036237">
    <property type="entry name" value="Xyl_isomerase-like_sf"/>
</dbReference>
<keyword evidence="11" id="KW-1185">Reference proteome</keyword>
<keyword evidence="7 9" id="KW-0464">Manganese</keyword>
<dbReference type="NCBIfam" id="NF003027">
    <property type="entry name" value="PRK03906.1"/>
    <property type="match status" value="1"/>
</dbReference>
<evidence type="ECO:0000256" key="4">
    <source>
        <dbReference type="ARBA" id="ARBA00007389"/>
    </source>
</evidence>
<comment type="function">
    <text evidence="2 9">Catalyzes the dehydration of D-mannonate.</text>
</comment>
<evidence type="ECO:0000256" key="5">
    <source>
        <dbReference type="ARBA" id="ARBA00012927"/>
    </source>
</evidence>
<keyword evidence="8 9" id="KW-0456">Lyase</keyword>
<protein>
    <recommendedName>
        <fullName evidence="5 9">Mannonate dehydratase</fullName>
        <ecNumber evidence="5 9">4.2.1.8</ecNumber>
    </recommendedName>
    <alternativeName>
        <fullName evidence="9">D-mannonate hydro-lyase</fullName>
    </alternativeName>
</protein>
<dbReference type="NCBIfam" id="TIGR00695">
    <property type="entry name" value="uxuA"/>
    <property type="match status" value="1"/>
</dbReference>
<comment type="catalytic activity">
    <reaction evidence="1 9">
        <text>D-mannonate = 2-dehydro-3-deoxy-D-gluconate + H2O</text>
        <dbReference type="Rhea" id="RHEA:20097"/>
        <dbReference type="ChEBI" id="CHEBI:15377"/>
        <dbReference type="ChEBI" id="CHEBI:17767"/>
        <dbReference type="ChEBI" id="CHEBI:57990"/>
        <dbReference type="EC" id="4.2.1.8"/>
    </reaction>
</comment>
<sequence>MRLDRKVRWCGTGVVAGSVCHPYRTATSGLIRLLNPPGRGRPGYVAIMSMLQTMRWFGPNDPVSLMDIRQAGCSGVVSALHQIPVGEVWSIEAITQRQRLIEADNDRYSPLHWAVVESLPVHEAIKKGLDSRTGYIDNYKQSIRNLAACGIRTVCYNFMPVLDWSRTNLSYEMPDGSRALRFVWEDFALFDLCILKRPGAEADYEPDVARSARERFTNLSPERVLELSSIVLLGLPGSEEAFTLETFQGLLNEYAHIGDAELRTNLYQFIREVAPVAQEAGVQLCIHPDDPPRPLLGLPRVVSTEADLAQLMAASQVRANGITFCTGSLGIRPDNDLPGMIHRLGDRIHFIHLRTTKREADPRNFHEADHLEGDVDMYAVVKAIVLEEQRRARMGMTDTAIPMRPDHGHQMLDDLHKKTYPGYSAIGRLRGLAELRGLELGIVRSLAELENAQVPLLNAQPDEL</sequence>
<dbReference type="InterPro" id="IPR004628">
    <property type="entry name" value="Man_deHydtase"/>
</dbReference>
<dbReference type="SUPFAM" id="SSF51658">
    <property type="entry name" value="Xylose isomerase-like"/>
    <property type="match status" value="1"/>
</dbReference>
<evidence type="ECO:0000313" key="11">
    <source>
        <dbReference type="Proteomes" id="UP000700732"/>
    </source>
</evidence>
<dbReference type="HAMAP" id="MF_00106">
    <property type="entry name" value="UxuA"/>
    <property type="match status" value="1"/>
</dbReference>
<comment type="caution">
    <text evidence="10">The sequence shown here is derived from an EMBL/GenBank/DDBJ whole genome shotgun (WGS) entry which is preliminary data.</text>
</comment>
<evidence type="ECO:0000313" key="10">
    <source>
        <dbReference type="EMBL" id="MBC3794538.1"/>
    </source>
</evidence>
<evidence type="ECO:0000256" key="6">
    <source>
        <dbReference type="ARBA" id="ARBA00023004"/>
    </source>
</evidence>
<dbReference type="Proteomes" id="UP000700732">
    <property type="component" value="Unassembled WGS sequence"/>
</dbReference>
<keyword evidence="6 9" id="KW-0408">Iron</keyword>
<comment type="pathway">
    <text evidence="3 9">Carbohydrate metabolism; pentose and glucuronate interconversion.</text>
</comment>
<comment type="similarity">
    <text evidence="4 9">Belongs to the mannonate dehydratase family.</text>
</comment>
<evidence type="ECO:0000256" key="9">
    <source>
        <dbReference type="HAMAP-Rule" id="MF_00106"/>
    </source>
</evidence>
<name>A0ABR6WDA6_9BACT</name>
<dbReference type="Gene3D" id="3.20.20.150">
    <property type="entry name" value="Divalent-metal-dependent TIM barrel enzymes"/>
    <property type="match status" value="2"/>
</dbReference>
<dbReference type="PANTHER" id="PTHR30387:SF2">
    <property type="entry name" value="MANNONATE DEHYDRATASE"/>
    <property type="match status" value="1"/>
</dbReference>
<evidence type="ECO:0000256" key="2">
    <source>
        <dbReference type="ARBA" id="ARBA00002713"/>
    </source>
</evidence>
<dbReference type="EMBL" id="VFIA01000049">
    <property type="protein sequence ID" value="MBC3794538.1"/>
    <property type="molecule type" value="Genomic_DNA"/>
</dbReference>
<gene>
    <name evidence="9" type="primary">uxuA</name>
    <name evidence="10" type="ORF">FH603_5067</name>
</gene>
<dbReference type="EC" id="4.2.1.8" evidence="5 9"/>
<evidence type="ECO:0000256" key="8">
    <source>
        <dbReference type="ARBA" id="ARBA00023239"/>
    </source>
</evidence>
<organism evidence="10 11">
    <name type="scientific">Spirosoma utsteinense</name>
    <dbReference type="NCBI Taxonomy" id="2585773"/>
    <lineage>
        <taxon>Bacteria</taxon>
        <taxon>Pseudomonadati</taxon>
        <taxon>Bacteroidota</taxon>
        <taxon>Cytophagia</taxon>
        <taxon>Cytophagales</taxon>
        <taxon>Cytophagaceae</taxon>
        <taxon>Spirosoma</taxon>
    </lineage>
</organism>
<proteinExistence type="inferred from homology"/>
<evidence type="ECO:0000256" key="3">
    <source>
        <dbReference type="ARBA" id="ARBA00004892"/>
    </source>
</evidence>